<proteinExistence type="predicted"/>
<dbReference type="Pfam" id="PF25298">
    <property type="entry name" value="Baculo_FP_2nd"/>
    <property type="match status" value="1"/>
</dbReference>
<evidence type="ECO:0000256" key="1">
    <source>
        <dbReference type="SAM" id="Coils"/>
    </source>
</evidence>
<dbReference type="AlphaFoldDB" id="A0A0A9Z211"/>
<sequence length="219" mass="25503">KLKRLDKINDDVNELKESVKFISDQYDDYTVKMDQMQIQVNQMEVRMIKKDLVIDSLLAKVSDLEKKNRVNQIEINGVPETVNENCVAIVEDIKKELLPDAVIVIKNAHRVGQRRAGFNRSIVAELDKEGNRQLMTDTARKSKTLNAAKLHNSWPNQPIYVADYLTSYARELLFKAKLRAKEKNYKYVWVKHMNVFVKKDEETKQAITIKKLEDLNKII</sequence>
<gene>
    <name evidence="3" type="primary">cigB</name>
    <name evidence="3" type="ORF">CM83_15631</name>
</gene>
<feature type="coiled-coil region" evidence="1">
    <location>
        <begin position="5"/>
        <end position="46"/>
    </location>
</feature>
<dbReference type="InterPro" id="IPR057251">
    <property type="entry name" value="FP_C"/>
</dbReference>
<evidence type="ECO:0000313" key="3">
    <source>
        <dbReference type="EMBL" id="JAG37911.1"/>
    </source>
</evidence>
<feature type="non-terminal residue" evidence="3">
    <location>
        <position position="1"/>
    </location>
</feature>
<reference evidence="3" key="1">
    <citation type="journal article" date="2014" name="PLoS ONE">
        <title>Transcriptome-Based Identification of ABC Transporters in the Western Tarnished Plant Bug Lygus hesperus.</title>
        <authorList>
            <person name="Hull J.J."/>
            <person name="Chaney K."/>
            <person name="Geib S.M."/>
            <person name="Fabrick J.A."/>
            <person name="Brent C.S."/>
            <person name="Walsh D."/>
            <person name="Lavine L.C."/>
        </authorList>
    </citation>
    <scope>NUCLEOTIDE SEQUENCE</scope>
</reference>
<feature type="domain" description="FP protein C-terminal" evidence="2">
    <location>
        <begin position="166"/>
        <end position="218"/>
    </location>
</feature>
<protein>
    <submittedName>
        <fullName evidence="3">FNIP repeat-containing protein cigB</fullName>
    </submittedName>
</protein>
<dbReference type="EMBL" id="GBHO01005693">
    <property type="protein sequence ID" value="JAG37911.1"/>
    <property type="molecule type" value="Transcribed_RNA"/>
</dbReference>
<reference evidence="3" key="2">
    <citation type="submission" date="2014-07" db="EMBL/GenBank/DDBJ databases">
        <authorList>
            <person name="Hull J."/>
        </authorList>
    </citation>
    <scope>NUCLEOTIDE SEQUENCE</scope>
</reference>
<organism evidence="3">
    <name type="scientific">Lygus hesperus</name>
    <name type="common">Western plant bug</name>
    <dbReference type="NCBI Taxonomy" id="30085"/>
    <lineage>
        <taxon>Eukaryota</taxon>
        <taxon>Metazoa</taxon>
        <taxon>Ecdysozoa</taxon>
        <taxon>Arthropoda</taxon>
        <taxon>Hexapoda</taxon>
        <taxon>Insecta</taxon>
        <taxon>Pterygota</taxon>
        <taxon>Neoptera</taxon>
        <taxon>Paraneoptera</taxon>
        <taxon>Hemiptera</taxon>
        <taxon>Heteroptera</taxon>
        <taxon>Panheteroptera</taxon>
        <taxon>Cimicomorpha</taxon>
        <taxon>Miridae</taxon>
        <taxon>Mirini</taxon>
        <taxon>Lygus</taxon>
    </lineage>
</organism>
<keyword evidence="1" id="KW-0175">Coiled coil</keyword>
<accession>A0A0A9Z211</accession>
<name>A0A0A9Z211_LYGHE</name>
<dbReference type="Gene3D" id="3.30.70.1820">
    <property type="entry name" value="L1 transposable element, RRM domain"/>
    <property type="match status" value="1"/>
</dbReference>
<evidence type="ECO:0000259" key="2">
    <source>
        <dbReference type="Pfam" id="PF25298"/>
    </source>
</evidence>